<dbReference type="PROSITE" id="PS50297">
    <property type="entry name" value="ANK_REP_REGION"/>
    <property type="match status" value="1"/>
</dbReference>
<comment type="similarity">
    <text evidence="1">Belongs to the protein kinase superfamily. TKL Ser/Thr protein kinase family.</text>
</comment>
<evidence type="ECO:0000256" key="6">
    <source>
        <dbReference type="PROSITE-ProRule" id="PRU00023"/>
    </source>
</evidence>
<dbReference type="PANTHER" id="PTHR44329:SF288">
    <property type="entry name" value="MITOGEN-ACTIVATED PROTEIN KINASE KINASE KINASE 20"/>
    <property type="match status" value="1"/>
</dbReference>
<dbReference type="Gene3D" id="1.10.510.10">
    <property type="entry name" value="Transferase(Phosphotransferase) domain 1"/>
    <property type="match status" value="1"/>
</dbReference>
<dbReference type="Gene3D" id="1.25.40.20">
    <property type="entry name" value="Ankyrin repeat-containing domain"/>
    <property type="match status" value="1"/>
</dbReference>
<keyword evidence="9" id="KW-1185">Reference proteome</keyword>
<dbReference type="GO" id="GO:0005524">
    <property type="term" value="F:ATP binding"/>
    <property type="evidence" value="ECO:0007669"/>
    <property type="project" value="UniProtKB-KW"/>
</dbReference>
<evidence type="ECO:0000256" key="2">
    <source>
        <dbReference type="ARBA" id="ARBA00022679"/>
    </source>
</evidence>
<proteinExistence type="inferred from homology"/>
<evidence type="ECO:0000256" key="4">
    <source>
        <dbReference type="ARBA" id="ARBA00022777"/>
    </source>
</evidence>
<evidence type="ECO:0000313" key="8">
    <source>
        <dbReference type="EMBL" id="KAH0531293.1"/>
    </source>
</evidence>
<gene>
    <name evidence="8" type="ORF">TsFJ059_000147</name>
</gene>
<reference evidence="8 9" key="1">
    <citation type="submission" date="2021-08" db="EMBL/GenBank/DDBJ databases">
        <title>The highly contiguous genome resource for Trichoderma semiorbis FJ059, a fungal antagonistic to plant pathogens.</title>
        <authorList>
            <person name="Liu T."/>
        </authorList>
    </citation>
    <scope>NUCLEOTIDE SEQUENCE [LARGE SCALE GENOMIC DNA]</scope>
    <source>
        <strain evidence="8 9">FJ059</strain>
    </source>
</reference>
<sequence length="521" mass="57807">MELGSRGSLDDVIKASHFKLSILQMRHITIDVALGLYAIHSVGFLHGDLKPDNVLLMVHKDTARGIIAKITDFGGSAKETTGRNNKPAYFTRLWAAPEVDNKDPDIDWKKADVYSYGLIVGSLWASNGAEFFDRIRYKRSSCFLSNAFAPAYEGAENDFLFLLKSGPDALNSLSNSLRSTAMDSALQKEILEFVEAPLHKFFWRRPTMEKLLVHLSSLAPGTGRNILEEKAATDADDNAVSKAQKNTLDKEVAPYIYQHQVDEGFDFSLEKPPLYRGEEATSSDTRNETSDDTSDIITVDTICGAIWEAIRDAIRDVKRPIIDKTLPRPEQYEVDDGIIFPPEPVMWQFYRDMNEAPGHLINRNLDDGFSLGPDCPPLHSTLAQSDDPDTIEALLQSGADLNQVYSGHTPISLAVARGRIISMIKLLIAGAKANSVVDQDTQTTLLHLAVRHGYWMMAVGLLRYGADIEAKDANSRTPIMEAVDAKQWFMIERLRELGADVSVIKGHIGAEGEFVPRPEGM</sequence>
<dbReference type="InterPro" id="IPR051681">
    <property type="entry name" value="Ser/Thr_Kinases-Pseudokinases"/>
</dbReference>
<evidence type="ECO:0000256" key="1">
    <source>
        <dbReference type="ARBA" id="ARBA00005843"/>
    </source>
</evidence>
<dbReference type="Proteomes" id="UP000826573">
    <property type="component" value="Unassembled WGS sequence"/>
</dbReference>
<dbReference type="Pfam" id="PF12796">
    <property type="entry name" value="Ank_2"/>
    <property type="match status" value="1"/>
</dbReference>
<dbReference type="AlphaFoldDB" id="A0A9P8KWS8"/>
<protein>
    <recommendedName>
        <fullName evidence="7">Protein kinase domain-containing protein</fullName>
    </recommendedName>
</protein>
<dbReference type="PROSITE" id="PS50088">
    <property type="entry name" value="ANK_REPEAT"/>
    <property type="match status" value="1"/>
</dbReference>
<accession>A0A9P8KWS8</accession>
<dbReference type="InterPro" id="IPR036770">
    <property type="entry name" value="Ankyrin_rpt-contain_sf"/>
</dbReference>
<evidence type="ECO:0000256" key="5">
    <source>
        <dbReference type="ARBA" id="ARBA00022840"/>
    </source>
</evidence>
<dbReference type="PROSITE" id="PS00108">
    <property type="entry name" value="PROTEIN_KINASE_ST"/>
    <property type="match status" value="1"/>
</dbReference>
<keyword evidence="2" id="KW-0808">Transferase</keyword>
<dbReference type="SMART" id="SM00248">
    <property type="entry name" value="ANK"/>
    <property type="match status" value="4"/>
</dbReference>
<dbReference type="SUPFAM" id="SSF56112">
    <property type="entry name" value="Protein kinase-like (PK-like)"/>
    <property type="match status" value="1"/>
</dbReference>
<evidence type="ECO:0000313" key="9">
    <source>
        <dbReference type="Proteomes" id="UP000826573"/>
    </source>
</evidence>
<name>A0A9P8KWS8_9HYPO</name>
<dbReference type="InterPro" id="IPR011009">
    <property type="entry name" value="Kinase-like_dom_sf"/>
</dbReference>
<dbReference type="PROSITE" id="PS50011">
    <property type="entry name" value="PROTEIN_KINASE_DOM"/>
    <property type="match status" value="1"/>
</dbReference>
<evidence type="ECO:0000259" key="7">
    <source>
        <dbReference type="PROSITE" id="PS50011"/>
    </source>
</evidence>
<feature type="domain" description="Protein kinase" evidence="7">
    <location>
        <begin position="1"/>
        <end position="217"/>
    </location>
</feature>
<keyword evidence="5" id="KW-0067">ATP-binding</keyword>
<keyword evidence="6" id="KW-0040">ANK repeat</keyword>
<keyword evidence="3" id="KW-0547">Nucleotide-binding</keyword>
<dbReference type="InterPro" id="IPR000719">
    <property type="entry name" value="Prot_kinase_dom"/>
</dbReference>
<feature type="repeat" description="ANK" evidence="6">
    <location>
        <begin position="441"/>
        <end position="473"/>
    </location>
</feature>
<dbReference type="SMART" id="SM00220">
    <property type="entry name" value="S_TKc"/>
    <property type="match status" value="1"/>
</dbReference>
<keyword evidence="4" id="KW-0418">Kinase</keyword>
<evidence type="ECO:0000256" key="3">
    <source>
        <dbReference type="ARBA" id="ARBA00022741"/>
    </source>
</evidence>
<organism evidence="8 9">
    <name type="scientific">Trichoderma semiorbis</name>
    <dbReference type="NCBI Taxonomy" id="1491008"/>
    <lineage>
        <taxon>Eukaryota</taxon>
        <taxon>Fungi</taxon>
        <taxon>Dikarya</taxon>
        <taxon>Ascomycota</taxon>
        <taxon>Pezizomycotina</taxon>
        <taxon>Sordariomycetes</taxon>
        <taxon>Hypocreomycetidae</taxon>
        <taxon>Hypocreales</taxon>
        <taxon>Hypocreaceae</taxon>
        <taxon>Trichoderma</taxon>
    </lineage>
</organism>
<dbReference type="InterPro" id="IPR002110">
    <property type="entry name" value="Ankyrin_rpt"/>
</dbReference>
<dbReference type="EMBL" id="JAIMJC010000001">
    <property type="protein sequence ID" value="KAH0531293.1"/>
    <property type="molecule type" value="Genomic_DNA"/>
</dbReference>
<dbReference type="InterPro" id="IPR008271">
    <property type="entry name" value="Ser/Thr_kinase_AS"/>
</dbReference>
<dbReference type="Pfam" id="PF00069">
    <property type="entry name" value="Pkinase"/>
    <property type="match status" value="1"/>
</dbReference>
<dbReference type="PANTHER" id="PTHR44329">
    <property type="entry name" value="SERINE/THREONINE-PROTEIN KINASE TNNI3K-RELATED"/>
    <property type="match status" value="1"/>
</dbReference>
<dbReference type="SUPFAM" id="SSF48403">
    <property type="entry name" value="Ankyrin repeat"/>
    <property type="match status" value="1"/>
</dbReference>
<dbReference type="GO" id="GO:0004674">
    <property type="term" value="F:protein serine/threonine kinase activity"/>
    <property type="evidence" value="ECO:0007669"/>
    <property type="project" value="TreeGrafter"/>
</dbReference>
<comment type="caution">
    <text evidence="8">The sequence shown here is derived from an EMBL/GenBank/DDBJ whole genome shotgun (WGS) entry which is preliminary data.</text>
</comment>